<dbReference type="GO" id="GO:0000981">
    <property type="term" value="F:DNA-binding transcription factor activity, RNA polymerase II-specific"/>
    <property type="evidence" value="ECO:0007669"/>
    <property type="project" value="TreeGrafter"/>
</dbReference>
<feature type="domain" description="C2H2-type" evidence="12">
    <location>
        <begin position="706"/>
        <end position="733"/>
    </location>
</feature>
<dbReference type="InterPro" id="IPR050752">
    <property type="entry name" value="C2H2-ZF_domain"/>
</dbReference>
<feature type="domain" description="C2H2-type" evidence="12">
    <location>
        <begin position="872"/>
        <end position="899"/>
    </location>
</feature>
<organism evidence="13 14">
    <name type="scientific">Pleurodeles waltl</name>
    <name type="common">Iberian ribbed newt</name>
    <dbReference type="NCBI Taxonomy" id="8319"/>
    <lineage>
        <taxon>Eukaryota</taxon>
        <taxon>Metazoa</taxon>
        <taxon>Chordata</taxon>
        <taxon>Craniata</taxon>
        <taxon>Vertebrata</taxon>
        <taxon>Euteleostomi</taxon>
        <taxon>Amphibia</taxon>
        <taxon>Batrachia</taxon>
        <taxon>Caudata</taxon>
        <taxon>Salamandroidea</taxon>
        <taxon>Salamandridae</taxon>
        <taxon>Pleurodelinae</taxon>
        <taxon>Pleurodeles</taxon>
    </lineage>
</organism>
<dbReference type="PANTHER" id="PTHR24384">
    <property type="entry name" value="FINGER PUTATIVE TRANSCRIPTION FACTOR FAMILY-RELATED"/>
    <property type="match status" value="1"/>
</dbReference>
<dbReference type="FunFam" id="3.30.160.60:FF:000557">
    <property type="entry name" value="zinc finger and SCAN domain-containing protein 29"/>
    <property type="match status" value="1"/>
</dbReference>
<dbReference type="PANTHER" id="PTHR24384:SF242">
    <property type="entry name" value="ZINC FINGER PROTEIN 628"/>
    <property type="match status" value="1"/>
</dbReference>
<feature type="domain" description="C2H2-type" evidence="12">
    <location>
        <begin position="760"/>
        <end position="787"/>
    </location>
</feature>
<dbReference type="FunFam" id="3.30.160.60:FF:000065">
    <property type="entry name" value="B-cell CLL/lymphoma 6, member B"/>
    <property type="match status" value="1"/>
</dbReference>
<dbReference type="FunFam" id="3.30.160.60:FF:000512">
    <property type="entry name" value="zinc finger protein 197 isoform X1"/>
    <property type="match status" value="1"/>
</dbReference>
<dbReference type="FunFam" id="3.30.160.60:FF:001498">
    <property type="entry name" value="Zinc finger protein 404"/>
    <property type="match status" value="1"/>
</dbReference>
<feature type="domain" description="C2H2-type" evidence="12">
    <location>
        <begin position="788"/>
        <end position="815"/>
    </location>
</feature>
<evidence type="ECO:0000256" key="5">
    <source>
        <dbReference type="ARBA" id="ARBA00022771"/>
    </source>
</evidence>
<feature type="domain" description="C2H2-type" evidence="12">
    <location>
        <begin position="96"/>
        <end position="123"/>
    </location>
</feature>
<feature type="domain" description="C2H2-type" evidence="12">
    <location>
        <begin position="364"/>
        <end position="386"/>
    </location>
</feature>
<feature type="domain" description="C2H2-type" evidence="12">
    <location>
        <begin position="900"/>
        <end position="927"/>
    </location>
</feature>
<feature type="domain" description="C2H2-type" evidence="12">
    <location>
        <begin position="51"/>
        <end position="78"/>
    </location>
</feature>
<evidence type="ECO:0000259" key="12">
    <source>
        <dbReference type="PROSITE" id="PS50157"/>
    </source>
</evidence>
<dbReference type="SMART" id="SM00355">
    <property type="entry name" value="ZnF_C2H2"/>
    <property type="match status" value="22"/>
</dbReference>
<keyword evidence="4" id="KW-0677">Repeat</keyword>
<dbReference type="FunFam" id="3.30.160.60:FF:000145">
    <property type="entry name" value="Zinc finger protein 574"/>
    <property type="match status" value="1"/>
</dbReference>
<keyword evidence="3" id="KW-0479">Metal-binding</keyword>
<dbReference type="GO" id="GO:0008270">
    <property type="term" value="F:zinc ion binding"/>
    <property type="evidence" value="ECO:0007669"/>
    <property type="project" value="UniProtKB-KW"/>
</dbReference>
<dbReference type="FunFam" id="3.30.160.60:FF:002090">
    <property type="entry name" value="Zinc finger protein 473"/>
    <property type="match status" value="1"/>
</dbReference>
<dbReference type="Proteomes" id="UP001066276">
    <property type="component" value="Chromosome 7"/>
</dbReference>
<evidence type="ECO:0000313" key="13">
    <source>
        <dbReference type="EMBL" id="KAJ1133083.1"/>
    </source>
</evidence>
<feature type="domain" description="C2H2-type" evidence="12">
    <location>
        <begin position="650"/>
        <end position="677"/>
    </location>
</feature>
<dbReference type="Gene3D" id="3.30.160.60">
    <property type="entry name" value="Classic Zinc Finger"/>
    <property type="match status" value="15"/>
</dbReference>
<sequence length="984" mass="111112">MCSECGTLYNTLEEVLVHQQDHMGDNYNEAGTEAPSVSSGQVQGVARQSHYQCLECGEFVLSPNDLLQHQESHTRVSAQHSSRTESHSTLGSQIHYQCCECKALFTSPEVWLAHQRAHTKDLTQNIILQVDNGLVNLQNVVVGDHMYESKNVCGTLAAVLERQPPSHTLPTQTYLQNTQSEMTQAVPVDKTLQSEDLKESEDIQSTVQVKQENHHVTERYELRPEPAAIHPYECSECTQLFQTPEEFLEHQGTHFLEMEKESGECSLHESNAAGGIKSEVRLLGALPSAAHEGQQNVTIISENGGQALVCNSHQRVALPSSQCNAPREKGGPTLRPFKCTHCKDAFASLEELKQHCRFNATEQFFCAHCDRQFTSATRLQAHQKAHVNGTFECPNCSKVFKKAVSLEQHMRIHRGEALYLCVDCGLGFGTEMTLMLHRKTHTADPLHHCVCGKTFSNMTKFLYHRRTHVGKSGVPPEKLKMHVEPLGAEPCLSALQPMPEPAVQEHGNMTRAEIDSTAAEVFETSTPVEGTPVLLKEPSLANVHVNGVAQEHLQRVETSKSGKGFKCPQCEKEFSTHIRMVRHKRVVHILERTHKCQLCGKKFKKLVHVKNHMRIHTGERPFQCTECGKTFTSLANLMRHNLIHTGERPYKCDICNKTFTQSSNLQQHRIVHDGTSPYTCKECGLSFSRASKLALHLYGHTGELPFKCKDCDKSFLRRRLLELHRFIHLGKEPHHCKHCGAIFVHLSKLEEHHCSQKMHYECPICGKRMNSQANLTLHKLVHAGQRPFKCPQCSKSFSSQSGLTRHEQRHSGARPHQCEVCSKTFVAASGLQLHYRTHTNERPFPCQVCGKAFRQATHLREHRRLHTGERPYKCDECGKRFVQSMHLVEHRRIHTGERPHTCHECGKAFKTQSNLRSHRKTHKELSPQAQQTIMCNEFGETIAIIETSEPIPLAETIEIYQATLDGSLAVENVQVENLQVNAFV</sequence>
<keyword evidence="6" id="KW-0862">Zinc</keyword>
<dbReference type="PROSITE" id="PS00028">
    <property type="entry name" value="ZINC_FINGER_C2H2_1"/>
    <property type="match status" value="19"/>
</dbReference>
<dbReference type="FunFam" id="3.30.160.60:FF:000688">
    <property type="entry name" value="zinc finger protein 197 isoform X1"/>
    <property type="match status" value="1"/>
</dbReference>
<dbReference type="AlphaFoldDB" id="A0AAV7Q2Z6"/>
<feature type="domain" description="C2H2-type" evidence="12">
    <location>
        <begin position="844"/>
        <end position="871"/>
    </location>
</feature>
<dbReference type="FunFam" id="3.30.160.60:FF:000446">
    <property type="entry name" value="Zinc finger protein"/>
    <property type="match status" value="1"/>
</dbReference>
<evidence type="ECO:0000256" key="3">
    <source>
        <dbReference type="ARBA" id="ARBA00022723"/>
    </source>
</evidence>
<dbReference type="GO" id="GO:0005634">
    <property type="term" value="C:nucleus"/>
    <property type="evidence" value="ECO:0007669"/>
    <property type="project" value="UniProtKB-SubCell"/>
</dbReference>
<keyword evidence="14" id="KW-1185">Reference proteome</keyword>
<accession>A0AAV7Q2Z6</accession>
<dbReference type="Pfam" id="PF00096">
    <property type="entry name" value="zf-C2H2"/>
    <property type="match status" value="11"/>
</dbReference>
<dbReference type="InterPro" id="IPR013087">
    <property type="entry name" value="Znf_C2H2_type"/>
</dbReference>
<protein>
    <recommendedName>
        <fullName evidence="12">C2H2-type domain-containing protein</fullName>
    </recommendedName>
</protein>
<dbReference type="FunFam" id="3.30.160.60:FF:000690">
    <property type="entry name" value="Zinc finger protein 354C"/>
    <property type="match status" value="1"/>
</dbReference>
<feature type="domain" description="C2H2-type" evidence="12">
    <location>
        <begin position="447"/>
        <end position="473"/>
    </location>
</feature>
<feature type="domain" description="C2H2-type" evidence="12">
    <location>
        <begin position="1"/>
        <end position="27"/>
    </location>
</feature>
<comment type="similarity">
    <text evidence="2">Belongs to the krueppel C2H2-type zinc-finger protein family.</text>
</comment>
<feature type="domain" description="C2H2-type" evidence="12">
    <location>
        <begin position="594"/>
        <end position="621"/>
    </location>
</feature>
<feature type="domain" description="C2H2-type" evidence="12">
    <location>
        <begin position="565"/>
        <end position="593"/>
    </location>
</feature>
<proteinExistence type="inferred from homology"/>
<feature type="domain" description="C2H2-type" evidence="12">
    <location>
        <begin position="419"/>
        <end position="446"/>
    </location>
</feature>
<comment type="subcellular location">
    <subcellularLocation>
        <location evidence="1">Nucleus</location>
    </subcellularLocation>
</comment>
<dbReference type="InterPro" id="IPR036236">
    <property type="entry name" value="Znf_C2H2_sf"/>
</dbReference>
<evidence type="ECO:0000256" key="7">
    <source>
        <dbReference type="ARBA" id="ARBA00023015"/>
    </source>
</evidence>
<keyword evidence="10" id="KW-0539">Nucleus</keyword>
<feature type="domain" description="C2H2-type" evidence="12">
    <location>
        <begin position="678"/>
        <end position="705"/>
    </location>
</feature>
<evidence type="ECO:0000256" key="2">
    <source>
        <dbReference type="ARBA" id="ARBA00006991"/>
    </source>
</evidence>
<evidence type="ECO:0000256" key="1">
    <source>
        <dbReference type="ARBA" id="ARBA00004123"/>
    </source>
</evidence>
<evidence type="ECO:0000256" key="10">
    <source>
        <dbReference type="ARBA" id="ARBA00023242"/>
    </source>
</evidence>
<reference evidence="13" key="1">
    <citation type="journal article" date="2022" name="bioRxiv">
        <title>Sequencing and chromosome-scale assembly of the giantPleurodeles waltlgenome.</title>
        <authorList>
            <person name="Brown T."/>
            <person name="Elewa A."/>
            <person name="Iarovenko S."/>
            <person name="Subramanian E."/>
            <person name="Araus A.J."/>
            <person name="Petzold A."/>
            <person name="Susuki M."/>
            <person name="Suzuki K.-i.T."/>
            <person name="Hayashi T."/>
            <person name="Toyoda A."/>
            <person name="Oliveira C."/>
            <person name="Osipova E."/>
            <person name="Leigh N.D."/>
            <person name="Simon A."/>
            <person name="Yun M.H."/>
        </authorList>
    </citation>
    <scope>NUCLEOTIDE SEQUENCE</scope>
    <source>
        <strain evidence="13">20211129_DDA</strain>
        <tissue evidence="13">Liver</tissue>
    </source>
</reference>
<dbReference type="FunFam" id="3.30.160.60:FF:000671">
    <property type="entry name" value="Zinc finger protein 26"/>
    <property type="match status" value="1"/>
</dbReference>
<dbReference type="Pfam" id="PF12874">
    <property type="entry name" value="zf-met"/>
    <property type="match status" value="1"/>
</dbReference>
<comment type="caution">
    <text evidence="13">The sequence shown here is derived from an EMBL/GenBank/DDBJ whole genome shotgun (WGS) entry which is preliminary data.</text>
</comment>
<feature type="domain" description="C2H2-type" evidence="12">
    <location>
        <begin position="816"/>
        <end position="843"/>
    </location>
</feature>
<feature type="domain" description="C2H2-type" evidence="12">
    <location>
        <begin position="337"/>
        <end position="364"/>
    </location>
</feature>
<keyword evidence="7" id="KW-0805">Transcription regulation</keyword>
<evidence type="ECO:0000256" key="6">
    <source>
        <dbReference type="ARBA" id="ARBA00022833"/>
    </source>
</evidence>
<name>A0AAV7Q2Z6_PLEWA</name>
<keyword evidence="9" id="KW-0804">Transcription</keyword>
<evidence type="ECO:0000256" key="4">
    <source>
        <dbReference type="ARBA" id="ARBA00022737"/>
    </source>
</evidence>
<keyword evidence="5 11" id="KW-0863">Zinc-finger</keyword>
<evidence type="ECO:0000313" key="14">
    <source>
        <dbReference type="Proteomes" id="UP001066276"/>
    </source>
</evidence>
<keyword evidence="8" id="KW-0238">DNA-binding</keyword>
<evidence type="ECO:0000256" key="11">
    <source>
        <dbReference type="PROSITE-ProRule" id="PRU00042"/>
    </source>
</evidence>
<dbReference type="GO" id="GO:0000978">
    <property type="term" value="F:RNA polymerase II cis-regulatory region sequence-specific DNA binding"/>
    <property type="evidence" value="ECO:0007669"/>
    <property type="project" value="TreeGrafter"/>
</dbReference>
<feature type="domain" description="C2H2-type" evidence="12">
    <location>
        <begin position="391"/>
        <end position="418"/>
    </location>
</feature>
<evidence type="ECO:0000256" key="9">
    <source>
        <dbReference type="ARBA" id="ARBA00023163"/>
    </source>
</evidence>
<gene>
    <name evidence="13" type="ORF">NDU88_011382</name>
</gene>
<evidence type="ECO:0000256" key="8">
    <source>
        <dbReference type="ARBA" id="ARBA00023125"/>
    </source>
</evidence>
<dbReference type="FunFam" id="3.30.160.60:FF:004072">
    <property type="match status" value="1"/>
</dbReference>
<dbReference type="EMBL" id="JANPWB010000011">
    <property type="protein sequence ID" value="KAJ1133083.1"/>
    <property type="molecule type" value="Genomic_DNA"/>
</dbReference>
<feature type="domain" description="C2H2-type" evidence="12">
    <location>
        <begin position="622"/>
        <end position="649"/>
    </location>
</feature>
<dbReference type="SUPFAM" id="SSF57667">
    <property type="entry name" value="beta-beta-alpha zinc fingers"/>
    <property type="match status" value="11"/>
</dbReference>
<feature type="domain" description="C2H2-type" evidence="12">
    <location>
        <begin position="232"/>
        <end position="259"/>
    </location>
</feature>
<dbReference type="PROSITE" id="PS50157">
    <property type="entry name" value="ZINC_FINGER_C2H2_2"/>
    <property type="match status" value="21"/>
</dbReference>